<dbReference type="PANTHER" id="PTHR43133:SF8">
    <property type="entry name" value="RNA POLYMERASE SIGMA FACTOR HI_1459-RELATED"/>
    <property type="match status" value="1"/>
</dbReference>
<organism evidence="7 8">
    <name type="scientific">Pendulispora brunnea</name>
    <dbReference type="NCBI Taxonomy" id="2905690"/>
    <lineage>
        <taxon>Bacteria</taxon>
        <taxon>Pseudomonadati</taxon>
        <taxon>Myxococcota</taxon>
        <taxon>Myxococcia</taxon>
        <taxon>Myxococcales</taxon>
        <taxon>Sorangiineae</taxon>
        <taxon>Pendulisporaceae</taxon>
        <taxon>Pendulispora</taxon>
    </lineage>
</organism>
<evidence type="ECO:0000313" key="8">
    <source>
        <dbReference type="Proteomes" id="UP001379533"/>
    </source>
</evidence>
<name>A0ABZ2K633_9BACT</name>
<dbReference type="PANTHER" id="PTHR43133">
    <property type="entry name" value="RNA POLYMERASE ECF-TYPE SIGMA FACTO"/>
    <property type="match status" value="1"/>
</dbReference>
<evidence type="ECO:0000256" key="4">
    <source>
        <dbReference type="ARBA" id="ARBA00023163"/>
    </source>
</evidence>
<dbReference type="InterPro" id="IPR039425">
    <property type="entry name" value="RNA_pol_sigma-70-like"/>
</dbReference>
<dbReference type="InterPro" id="IPR013325">
    <property type="entry name" value="RNA_pol_sigma_r2"/>
</dbReference>
<sequence length="244" mass="27919">MAEHNRKGENFPTTQHSIPFGLKSADSAEKTRSLERLTKAYWKPVYKYLRRKWRKTPAEAEELTQSFFLRAIDKSTFASYDPEQARFRTFVRVCVDRFVVDQKRHESAIKRGHGVRFLQLDFPGAEGEISSDHAMLSDPEKLFEVDWVRSVLGIAVESLRAACANKGKDVHFRVFELFHLGDASEKPSYAEAGAMLGISVTDVTNRLSYVRREFRVMVLDTLRELTGSEEELRSEARAVLGVEL</sequence>
<evidence type="ECO:0000256" key="5">
    <source>
        <dbReference type="SAM" id="MobiDB-lite"/>
    </source>
</evidence>
<accession>A0ABZ2K633</accession>
<keyword evidence="3" id="KW-0238">DNA-binding</keyword>
<keyword evidence="8" id="KW-1185">Reference proteome</keyword>
<dbReference type="Proteomes" id="UP001379533">
    <property type="component" value="Chromosome"/>
</dbReference>
<keyword evidence="1" id="KW-0805">Transcription regulation</keyword>
<dbReference type="Gene3D" id="1.10.1740.10">
    <property type="match status" value="1"/>
</dbReference>
<evidence type="ECO:0000256" key="2">
    <source>
        <dbReference type="ARBA" id="ARBA00023082"/>
    </source>
</evidence>
<evidence type="ECO:0000256" key="1">
    <source>
        <dbReference type="ARBA" id="ARBA00023015"/>
    </source>
</evidence>
<keyword evidence="4" id="KW-0804">Transcription</keyword>
<gene>
    <name evidence="7" type="ORF">LZC95_38115</name>
</gene>
<dbReference type="RefSeq" id="WP_394842876.1">
    <property type="nucleotide sequence ID" value="NZ_CP089982.1"/>
</dbReference>
<reference evidence="7 8" key="1">
    <citation type="submission" date="2021-12" db="EMBL/GenBank/DDBJ databases">
        <title>Discovery of the Pendulisporaceae a myxobacterial family with distinct sporulation behavior and unique specialized metabolism.</title>
        <authorList>
            <person name="Garcia R."/>
            <person name="Popoff A."/>
            <person name="Bader C.D."/>
            <person name="Loehr J."/>
            <person name="Walesch S."/>
            <person name="Walt C."/>
            <person name="Boldt J."/>
            <person name="Bunk B."/>
            <person name="Haeckl F.J.F.P.J."/>
            <person name="Gunesch A.P."/>
            <person name="Birkelbach J."/>
            <person name="Nuebel U."/>
            <person name="Pietschmann T."/>
            <person name="Bach T."/>
            <person name="Mueller R."/>
        </authorList>
    </citation>
    <scope>NUCLEOTIDE SEQUENCE [LARGE SCALE GENOMIC DNA]</scope>
    <source>
        <strain evidence="7 8">MSr12523</strain>
    </source>
</reference>
<dbReference type="Pfam" id="PF04542">
    <property type="entry name" value="Sigma70_r2"/>
    <property type="match status" value="1"/>
</dbReference>
<dbReference type="InterPro" id="IPR007627">
    <property type="entry name" value="RNA_pol_sigma70_r2"/>
</dbReference>
<evidence type="ECO:0000256" key="3">
    <source>
        <dbReference type="ARBA" id="ARBA00023125"/>
    </source>
</evidence>
<keyword evidence="2" id="KW-0731">Sigma factor</keyword>
<dbReference type="SUPFAM" id="SSF88946">
    <property type="entry name" value="Sigma2 domain of RNA polymerase sigma factors"/>
    <property type="match status" value="1"/>
</dbReference>
<evidence type="ECO:0000259" key="6">
    <source>
        <dbReference type="Pfam" id="PF04542"/>
    </source>
</evidence>
<feature type="region of interest" description="Disordered" evidence="5">
    <location>
        <begin position="1"/>
        <end position="22"/>
    </location>
</feature>
<evidence type="ECO:0000313" key="7">
    <source>
        <dbReference type="EMBL" id="WXA92259.1"/>
    </source>
</evidence>
<protein>
    <submittedName>
        <fullName evidence="7">Sigma-70 family RNA polymerase sigma factor</fullName>
    </submittedName>
</protein>
<feature type="domain" description="RNA polymerase sigma-70 region 2" evidence="6">
    <location>
        <begin position="40"/>
        <end position="107"/>
    </location>
</feature>
<dbReference type="EMBL" id="CP089982">
    <property type="protein sequence ID" value="WXA92259.1"/>
    <property type="molecule type" value="Genomic_DNA"/>
</dbReference>
<proteinExistence type="predicted"/>